<dbReference type="Proteomes" id="UP000001025">
    <property type="component" value="Chromosome"/>
</dbReference>
<dbReference type="STRING" id="243090.RB10891"/>
<organism evidence="1 2">
    <name type="scientific">Rhodopirellula baltica (strain DSM 10527 / NCIMB 13988 / SH1)</name>
    <dbReference type="NCBI Taxonomy" id="243090"/>
    <lineage>
        <taxon>Bacteria</taxon>
        <taxon>Pseudomonadati</taxon>
        <taxon>Planctomycetota</taxon>
        <taxon>Planctomycetia</taxon>
        <taxon>Pirellulales</taxon>
        <taxon>Pirellulaceae</taxon>
        <taxon>Rhodopirellula</taxon>
    </lineage>
</organism>
<gene>
    <name evidence="1" type="ordered locus">RB10891</name>
</gene>
<sequence length="57" mass="6511">MRSPAEPGDSPCFNPYDPQRLTWVPAIRNHLHSNPRGRSNRVPKLCRRRAVPCAFIA</sequence>
<keyword evidence="2" id="KW-1185">Reference proteome</keyword>
<dbReference type="InParanoid" id="Q7UK32"/>
<accession>Q7UK32</accession>
<dbReference type="AlphaFoldDB" id="Q7UK32"/>
<evidence type="ECO:0000313" key="1">
    <source>
        <dbReference type="EMBL" id="CAD77049.1"/>
    </source>
</evidence>
<reference evidence="1 2" key="1">
    <citation type="journal article" date="2003" name="Proc. Natl. Acad. Sci. U.S.A.">
        <title>Complete genome sequence of the marine planctomycete Pirellula sp. strain 1.</title>
        <authorList>
            <person name="Gloeckner F.O."/>
            <person name="Kube M."/>
            <person name="Bauer M."/>
            <person name="Teeling H."/>
            <person name="Lombardot T."/>
            <person name="Ludwig W."/>
            <person name="Gade D."/>
            <person name="Beck A."/>
            <person name="Borzym K."/>
            <person name="Heitmann K."/>
            <person name="Rabus R."/>
            <person name="Schlesner H."/>
            <person name="Amann R."/>
            <person name="Reinhardt R."/>
        </authorList>
    </citation>
    <scope>NUCLEOTIDE SEQUENCE [LARGE SCALE GENOMIC DNA]</scope>
    <source>
        <strain evidence="2">DSM 10527 / NCIMB 13988 / SH1</strain>
    </source>
</reference>
<evidence type="ECO:0000313" key="2">
    <source>
        <dbReference type="Proteomes" id="UP000001025"/>
    </source>
</evidence>
<dbReference type="KEGG" id="rba:RB10891"/>
<protein>
    <submittedName>
        <fullName evidence="1">Uncharacterized protein</fullName>
    </submittedName>
</protein>
<name>Q7UK32_RHOBA</name>
<dbReference type="HOGENOM" id="CLU_2993710_0_0_0"/>
<dbReference type="EMBL" id="BX294152">
    <property type="protein sequence ID" value="CAD77049.1"/>
    <property type="molecule type" value="Genomic_DNA"/>
</dbReference>
<dbReference type="EnsemblBacteria" id="CAD77049">
    <property type="protein sequence ID" value="CAD77049"/>
    <property type="gene ID" value="RB10891"/>
</dbReference>
<proteinExistence type="predicted"/>